<accession>A0AAD8PAS7</accession>
<organism evidence="1 2">
    <name type="scientific">Tagetes erecta</name>
    <name type="common">African marigold</name>
    <dbReference type="NCBI Taxonomy" id="13708"/>
    <lineage>
        <taxon>Eukaryota</taxon>
        <taxon>Viridiplantae</taxon>
        <taxon>Streptophyta</taxon>
        <taxon>Embryophyta</taxon>
        <taxon>Tracheophyta</taxon>
        <taxon>Spermatophyta</taxon>
        <taxon>Magnoliopsida</taxon>
        <taxon>eudicotyledons</taxon>
        <taxon>Gunneridae</taxon>
        <taxon>Pentapetalae</taxon>
        <taxon>asterids</taxon>
        <taxon>campanulids</taxon>
        <taxon>Asterales</taxon>
        <taxon>Asteraceae</taxon>
        <taxon>Asteroideae</taxon>
        <taxon>Heliantheae alliance</taxon>
        <taxon>Tageteae</taxon>
        <taxon>Tagetes</taxon>
    </lineage>
</organism>
<comment type="caution">
    <text evidence="1">The sequence shown here is derived from an EMBL/GenBank/DDBJ whole genome shotgun (WGS) entry which is preliminary data.</text>
</comment>
<dbReference type="AlphaFoldDB" id="A0AAD8PAS7"/>
<name>A0AAD8PAS7_TARER</name>
<evidence type="ECO:0000313" key="1">
    <source>
        <dbReference type="EMBL" id="KAK1438707.1"/>
    </source>
</evidence>
<protein>
    <submittedName>
        <fullName evidence="1">Uncharacterized protein</fullName>
    </submittedName>
</protein>
<evidence type="ECO:0000313" key="2">
    <source>
        <dbReference type="Proteomes" id="UP001229421"/>
    </source>
</evidence>
<gene>
    <name evidence="1" type="ORF">QVD17_04517</name>
</gene>
<dbReference type="EMBL" id="JAUHHV010000001">
    <property type="protein sequence ID" value="KAK1438707.1"/>
    <property type="molecule type" value="Genomic_DNA"/>
</dbReference>
<proteinExistence type="predicted"/>
<keyword evidence="2" id="KW-1185">Reference proteome</keyword>
<reference evidence="1" key="1">
    <citation type="journal article" date="2023" name="bioRxiv">
        <title>Improved chromosome-level genome assembly for marigold (Tagetes erecta).</title>
        <authorList>
            <person name="Jiang F."/>
            <person name="Yuan L."/>
            <person name="Wang S."/>
            <person name="Wang H."/>
            <person name="Xu D."/>
            <person name="Wang A."/>
            <person name="Fan W."/>
        </authorList>
    </citation>
    <scope>NUCLEOTIDE SEQUENCE</scope>
    <source>
        <strain evidence="1">WSJ</strain>
        <tissue evidence="1">Leaf</tissue>
    </source>
</reference>
<dbReference type="Proteomes" id="UP001229421">
    <property type="component" value="Unassembled WGS sequence"/>
</dbReference>
<sequence length="83" mass="9421">MTNAVTVYLFMMVAFYLRRAFVYAGWTEMRVGGDDGAASTVRDINVASRILKDVIDATINNLLFYRYKKFGCSFSSLVKESED</sequence>